<dbReference type="PRINTS" id="PR00080">
    <property type="entry name" value="SDRFAMILY"/>
</dbReference>
<dbReference type="PANTHER" id="PTHR24321">
    <property type="entry name" value="DEHYDROGENASES, SHORT CHAIN"/>
    <property type="match status" value="1"/>
</dbReference>
<dbReference type="InterPro" id="IPR036291">
    <property type="entry name" value="NAD(P)-bd_dom_sf"/>
</dbReference>
<dbReference type="Proteomes" id="UP000519023">
    <property type="component" value="Unassembled WGS sequence"/>
</dbReference>
<evidence type="ECO:0000256" key="3">
    <source>
        <dbReference type="ARBA" id="ARBA00051383"/>
    </source>
</evidence>
<keyword evidence="5" id="KW-1185">Reference proteome</keyword>
<gene>
    <name evidence="4" type="ORF">HHL08_18125</name>
</gene>
<proteinExistence type="inferred from homology"/>
<keyword evidence="2 4" id="KW-0560">Oxidoreductase</keyword>
<dbReference type="GO" id="GO:0047936">
    <property type="term" value="F:glucose 1-dehydrogenase [NAD(P)+] activity"/>
    <property type="evidence" value="ECO:0007669"/>
    <property type="project" value="UniProtKB-EC"/>
</dbReference>
<reference evidence="4 5" key="1">
    <citation type="submission" date="2020-04" db="EMBL/GenBank/DDBJ databases">
        <title>Sphingobium sp. AR-3-1 isolated from Arctic soil.</title>
        <authorList>
            <person name="Dahal R.H."/>
            <person name="Chaudhary D.K."/>
        </authorList>
    </citation>
    <scope>NUCLEOTIDE SEQUENCE [LARGE SCALE GENOMIC DNA]</scope>
    <source>
        <strain evidence="4 5">AR-3-1</strain>
    </source>
</reference>
<comment type="catalytic activity">
    <reaction evidence="3">
        <text>2,5-dichlorocyclohexa-2,5-dien-1,4-diol + NAD(+) = 2,5-dichlorohydroquinone + NADH + H(+)</text>
        <dbReference type="Rhea" id="RHEA:15741"/>
        <dbReference type="ChEBI" id="CHEBI:15378"/>
        <dbReference type="ChEBI" id="CHEBI:27545"/>
        <dbReference type="ChEBI" id="CHEBI:28975"/>
        <dbReference type="ChEBI" id="CHEBI:57540"/>
        <dbReference type="ChEBI" id="CHEBI:57945"/>
    </reaction>
</comment>
<comment type="caution">
    <text evidence="4">The sequence shown here is derived from an EMBL/GenBank/DDBJ whole genome shotgun (WGS) entry which is preliminary data.</text>
</comment>
<name>A0A7X9ZTI5_9SPHN</name>
<dbReference type="Pfam" id="PF13561">
    <property type="entry name" value="adh_short_C2"/>
    <property type="match status" value="1"/>
</dbReference>
<protein>
    <submittedName>
        <fullName evidence="4">Glucose 1-dehydrogenase</fullName>
        <ecNumber evidence="4">1.1.1.47</ecNumber>
    </submittedName>
</protein>
<evidence type="ECO:0000256" key="2">
    <source>
        <dbReference type="ARBA" id="ARBA00023002"/>
    </source>
</evidence>
<dbReference type="PANTHER" id="PTHR24321:SF8">
    <property type="entry name" value="ESTRADIOL 17-BETA-DEHYDROGENASE 8-RELATED"/>
    <property type="match status" value="1"/>
</dbReference>
<dbReference type="SUPFAM" id="SSF51735">
    <property type="entry name" value="NAD(P)-binding Rossmann-fold domains"/>
    <property type="match status" value="1"/>
</dbReference>
<sequence>MERAMMRLRDKVAIITGAAQGMGAAHARRFVAEGARTLFTDINEAAGAALAEELGDNALFVQQDVTSEADWRTVVETAERHFGPVSALVNNAGIIGPVAKAADLSEADFLKVCAINQTSVFLGIKYVVPSMIRAGGGAIVNISSISGIVAIYGTPNVAYAASKFAVRGITKQAAIEYGEHGIRVNSVHPGYIRTPMMTQALDDDQIRIASGSVPIKRVGEVEDVSNLVVFLASDEASFITGTEYIIDGGLTAL</sequence>
<dbReference type="AlphaFoldDB" id="A0A7X9ZTI5"/>
<evidence type="ECO:0000313" key="5">
    <source>
        <dbReference type="Proteomes" id="UP000519023"/>
    </source>
</evidence>
<comment type="similarity">
    <text evidence="1">Belongs to the short-chain dehydrogenases/reductases (SDR) family.</text>
</comment>
<dbReference type="EMBL" id="JABBFV010000015">
    <property type="protein sequence ID" value="NML12038.1"/>
    <property type="molecule type" value="Genomic_DNA"/>
</dbReference>
<dbReference type="InterPro" id="IPR002347">
    <property type="entry name" value="SDR_fam"/>
</dbReference>
<dbReference type="FunFam" id="3.40.50.720:FF:000084">
    <property type="entry name" value="Short-chain dehydrogenase reductase"/>
    <property type="match status" value="1"/>
</dbReference>
<organism evidence="4 5">
    <name type="scientific">Sphingobium psychrophilum</name>
    <dbReference type="NCBI Taxonomy" id="2728834"/>
    <lineage>
        <taxon>Bacteria</taxon>
        <taxon>Pseudomonadati</taxon>
        <taxon>Pseudomonadota</taxon>
        <taxon>Alphaproteobacteria</taxon>
        <taxon>Sphingomonadales</taxon>
        <taxon>Sphingomonadaceae</taxon>
        <taxon>Sphingobium</taxon>
    </lineage>
</organism>
<evidence type="ECO:0000313" key="4">
    <source>
        <dbReference type="EMBL" id="NML12038.1"/>
    </source>
</evidence>
<dbReference type="Gene3D" id="3.40.50.720">
    <property type="entry name" value="NAD(P)-binding Rossmann-like Domain"/>
    <property type="match status" value="1"/>
</dbReference>
<dbReference type="PRINTS" id="PR00081">
    <property type="entry name" value="GDHRDH"/>
</dbReference>
<dbReference type="InterPro" id="IPR020904">
    <property type="entry name" value="Sc_DH/Rdtase_CS"/>
</dbReference>
<accession>A0A7X9ZTI5</accession>
<dbReference type="NCBIfam" id="NF005559">
    <property type="entry name" value="PRK07231.1"/>
    <property type="match status" value="1"/>
</dbReference>
<dbReference type="PROSITE" id="PS00061">
    <property type="entry name" value="ADH_SHORT"/>
    <property type="match status" value="1"/>
</dbReference>
<dbReference type="EC" id="1.1.1.47" evidence="4"/>
<evidence type="ECO:0000256" key="1">
    <source>
        <dbReference type="ARBA" id="ARBA00006484"/>
    </source>
</evidence>